<sequence>MGSLRFTTVVTFLILSFLLHSPTVVEGGECFQVMNFCIGDSQCSETCLHYLGDKMVRSECEIPPLELKDPPPAHLGRMCYCYYICDKASEATM</sequence>
<dbReference type="AlphaFoldDB" id="A0A816XNX8"/>
<proteinExistence type="predicted"/>
<name>A0A816XNX8_BRANA</name>
<dbReference type="EMBL" id="HG994355">
    <property type="protein sequence ID" value="CAF2149150.1"/>
    <property type="molecule type" value="Genomic_DNA"/>
</dbReference>
<evidence type="ECO:0000313" key="2">
    <source>
        <dbReference type="EMBL" id="CAF2149150.1"/>
    </source>
</evidence>
<dbReference type="Proteomes" id="UP001295469">
    <property type="component" value="Chromosome A01"/>
</dbReference>
<accession>A0A816XNX8</accession>
<reference evidence="2" key="1">
    <citation type="submission" date="2021-01" db="EMBL/GenBank/DDBJ databases">
        <authorList>
            <consortium name="Genoscope - CEA"/>
            <person name="William W."/>
        </authorList>
    </citation>
    <scope>NUCLEOTIDE SEQUENCE</scope>
</reference>
<evidence type="ECO:0000256" key="1">
    <source>
        <dbReference type="SAM" id="SignalP"/>
    </source>
</evidence>
<organism evidence="2">
    <name type="scientific">Brassica napus</name>
    <name type="common">Rape</name>
    <dbReference type="NCBI Taxonomy" id="3708"/>
    <lineage>
        <taxon>Eukaryota</taxon>
        <taxon>Viridiplantae</taxon>
        <taxon>Streptophyta</taxon>
        <taxon>Embryophyta</taxon>
        <taxon>Tracheophyta</taxon>
        <taxon>Spermatophyta</taxon>
        <taxon>Magnoliopsida</taxon>
        <taxon>eudicotyledons</taxon>
        <taxon>Gunneridae</taxon>
        <taxon>Pentapetalae</taxon>
        <taxon>rosids</taxon>
        <taxon>malvids</taxon>
        <taxon>Brassicales</taxon>
        <taxon>Brassicaceae</taxon>
        <taxon>Brassiceae</taxon>
        <taxon>Brassica</taxon>
    </lineage>
</organism>
<feature type="chain" id="PRO_5032740235" evidence="1">
    <location>
        <begin position="28"/>
        <end position="93"/>
    </location>
</feature>
<feature type="signal peptide" evidence="1">
    <location>
        <begin position="1"/>
        <end position="27"/>
    </location>
</feature>
<gene>
    <name evidence="2" type="ORF">DARMORV10_A01P13600.1</name>
</gene>
<keyword evidence="1" id="KW-0732">Signal</keyword>
<protein>
    <submittedName>
        <fullName evidence="2">(rape) hypothetical protein</fullName>
    </submittedName>
</protein>